<comment type="subcellular location">
    <subcellularLocation>
        <location evidence="1">Cell membrane</location>
        <topology evidence="1">Multi-pass membrane protein</topology>
    </subcellularLocation>
</comment>
<evidence type="ECO:0000256" key="5">
    <source>
        <dbReference type="ARBA" id="ARBA00022989"/>
    </source>
</evidence>
<dbReference type="InterPro" id="IPR003370">
    <property type="entry name" value="Chromate_transpt"/>
</dbReference>
<evidence type="ECO:0000256" key="2">
    <source>
        <dbReference type="ARBA" id="ARBA00005262"/>
    </source>
</evidence>
<comment type="similarity">
    <text evidence="2">Belongs to the chromate ion transporter (CHR) (TC 2.A.51) family.</text>
</comment>
<dbReference type="PANTHER" id="PTHR43663:SF1">
    <property type="entry name" value="CHROMATE TRANSPORTER"/>
    <property type="match status" value="1"/>
</dbReference>
<keyword evidence="3" id="KW-1003">Cell membrane</keyword>
<dbReference type="Proteomes" id="UP000199544">
    <property type="component" value="Unassembled WGS sequence"/>
</dbReference>
<reference evidence="8" key="1">
    <citation type="submission" date="2016-10" db="EMBL/GenBank/DDBJ databases">
        <authorList>
            <person name="Varghese N."/>
            <person name="Submissions S."/>
        </authorList>
    </citation>
    <scope>NUCLEOTIDE SEQUENCE [LARGE SCALE GENOMIC DNA]</scope>
    <source>
        <strain evidence="8">CGMCC 1.6854</strain>
    </source>
</reference>
<dbReference type="STRING" id="459525.SAMN04488137_0460"/>
<evidence type="ECO:0000256" key="4">
    <source>
        <dbReference type="ARBA" id="ARBA00022692"/>
    </source>
</evidence>
<sequence>MTAALWPLAASSKGGLSMRAYLDLCIGFARTGVTGYGGGPSIIPLIEYEAVKKYKWMNADEFGDTLALANTLPGPIATKMAAYIGFKVKGSIGALVAIVAHILPSSIAMMVLLGFLYSFRNSPVVKGMVAGVSPVIGVMLAVLAFQFLAKSRKTMGTKWMGVFAVLAFLLLQIISLHPGIVIGLFLSGAFILSTYKIKKADGWKRPVMQKRERQL</sequence>
<dbReference type="AlphaFoldDB" id="A0A1G9TRX1"/>
<dbReference type="Pfam" id="PF02417">
    <property type="entry name" value="Chromate_transp"/>
    <property type="match status" value="1"/>
</dbReference>
<name>A0A1G9TRX1_9BACL</name>
<evidence type="ECO:0000313" key="8">
    <source>
        <dbReference type="Proteomes" id="UP000199544"/>
    </source>
</evidence>
<gene>
    <name evidence="7" type="ORF">SAMN04488137_0460</name>
</gene>
<keyword evidence="6" id="KW-0472">Membrane</keyword>
<evidence type="ECO:0000256" key="1">
    <source>
        <dbReference type="ARBA" id="ARBA00004651"/>
    </source>
</evidence>
<keyword evidence="8" id="KW-1185">Reference proteome</keyword>
<keyword evidence="4" id="KW-0812">Transmembrane</keyword>
<dbReference type="PANTHER" id="PTHR43663">
    <property type="entry name" value="CHROMATE TRANSPORT PROTEIN-RELATED"/>
    <property type="match status" value="1"/>
</dbReference>
<protein>
    <submittedName>
        <fullName evidence="7">Chromate transporter</fullName>
    </submittedName>
</protein>
<accession>A0A1G9TRX1</accession>
<keyword evidence="5" id="KW-1133">Transmembrane helix</keyword>
<dbReference type="EMBL" id="FNHW01000001">
    <property type="protein sequence ID" value="SDM50457.1"/>
    <property type="molecule type" value="Genomic_DNA"/>
</dbReference>
<proteinExistence type="inferred from homology"/>
<evidence type="ECO:0000256" key="6">
    <source>
        <dbReference type="ARBA" id="ARBA00023136"/>
    </source>
</evidence>
<evidence type="ECO:0000256" key="3">
    <source>
        <dbReference type="ARBA" id="ARBA00022475"/>
    </source>
</evidence>
<dbReference type="InterPro" id="IPR052518">
    <property type="entry name" value="CHR_Transporter"/>
</dbReference>
<evidence type="ECO:0000313" key="7">
    <source>
        <dbReference type="EMBL" id="SDM50457.1"/>
    </source>
</evidence>
<organism evidence="7 8">
    <name type="scientific">Fictibacillus solisalsi</name>
    <dbReference type="NCBI Taxonomy" id="459525"/>
    <lineage>
        <taxon>Bacteria</taxon>
        <taxon>Bacillati</taxon>
        <taxon>Bacillota</taxon>
        <taxon>Bacilli</taxon>
        <taxon>Bacillales</taxon>
        <taxon>Fictibacillaceae</taxon>
        <taxon>Fictibacillus</taxon>
    </lineage>
</organism>
<dbReference type="GO" id="GO:0015109">
    <property type="term" value="F:chromate transmembrane transporter activity"/>
    <property type="evidence" value="ECO:0007669"/>
    <property type="project" value="InterPro"/>
</dbReference>
<dbReference type="GO" id="GO:0005886">
    <property type="term" value="C:plasma membrane"/>
    <property type="evidence" value="ECO:0007669"/>
    <property type="project" value="UniProtKB-SubCell"/>
</dbReference>